<name>A0A4Y7M410_9CRUS</name>
<protein>
    <submittedName>
        <fullName evidence="5">EOG090X0F7F</fullName>
    </submittedName>
</protein>
<sequence>MTSGFVVKIEMEEDGDCVSGNNAQAVKFKKPNRKPMRQRLEIDDKSENASGSSDEVDILTKLEEAKELQKLRERPHGISAIALAIGKQITIEEEVTVNDPFKVATGGMADMKAVKAGKQSSSSVDDAYETGIGTQFSVETNTRDEDAEMMKYIEEQLAKRKGQLQEDEDKTNKYLSPEEIAFSSVPEYLRAKSTAQSEEMLSNQMLSGIPEVDLGIEAKIKNIEATEEAKQKLLQERLRKKDGPSMFVPTNMAVNFVQHNRFNIEESGPPRKKRADASVKPAVSIPVELPKRLDNVGGKKEHDKASDDFYFEKFRRQFRR</sequence>
<dbReference type="EMBL" id="LR004870">
    <property type="protein sequence ID" value="SVE74489.1"/>
    <property type="molecule type" value="mRNA"/>
</dbReference>
<keyword evidence="3" id="KW-0539">Nucleus</keyword>
<comment type="similarity">
    <text evidence="2">Belongs to the TLS1 family.</text>
</comment>
<feature type="compositionally biased region" description="Basic and acidic residues" evidence="4">
    <location>
        <begin position="38"/>
        <end position="47"/>
    </location>
</feature>
<reference evidence="5" key="1">
    <citation type="submission" date="2018-08" db="EMBL/GenBank/DDBJ databases">
        <authorList>
            <person name="Cornetti L."/>
        </authorList>
    </citation>
    <scope>NUCLEOTIDE SEQUENCE</scope>
    <source>
        <strain evidence="5">ZW-BAR-1</strain>
    </source>
</reference>
<feature type="region of interest" description="Disordered" evidence="4">
    <location>
        <begin position="26"/>
        <end position="55"/>
    </location>
</feature>
<dbReference type="PANTHER" id="PTHR13486:SF2">
    <property type="entry name" value="SPLICING FACTOR C9ORF78"/>
    <property type="match status" value="1"/>
</dbReference>
<feature type="compositionally biased region" description="Basic residues" evidence="4">
    <location>
        <begin position="27"/>
        <end position="37"/>
    </location>
</feature>
<gene>
    <name evidence="5" type="primary">EOG090X0F7F</name>
</gene>
<evidence type="ECO:0000256" key="3">
    <source>
        <dbReference type="ARBA" id="ARBA00023242"/>
    </source>
</evidence>
<accession>A0A4Y7M410</accession>
<dbReference type="GO" id="GO:0000398">
    <property type="term" value="P:mRNA splicing, via spliceosome"/>
    <property type="evidence" value="ECO:0007669"/>
    <property type="project" value="TreeGrafter"/>
</dbReference>
<dbReference type="GO" id="GO:0005681">
    <property type="term" value="C:spliceosomal complex"/>
    <property type="evidence" value="ECO:0007669"/>
    <property type="project" value="TreeGrafter"/>
</dbReference>
<dbReference type="AlphaFoldDB" id="A0A4Y7M410"/>
<comment type="subcellular location">
    <subcellularLocation>
        <location evidence="1">Nucleus</location>
    </subcellularLocation>
</comment>
<proteinExistence type="evidence at transcript level"/>
<evidence type="ECO:0000313" key="5">
    <source>
        <dbReference type="EMBL" id="SVE74489.1"/>
    </source>
</evidence>
<dbReference type="PANTHER" id="PTHR13486">
    <property type="entry name" value="TELOMERE LENGTH AND SILENCING PROTEIN 1 TLS1 FAMILY MEMBER"/>
    <property type="match status" value="1"/>
</dbReference>
<dbReference type="Pfam" id="PF07052">
    <property type="entry name" value="Hep_59"/>
    <property type="match status" value="1"/>
</dbReference>
<evidence type="ECO:0000256" key="2">
    <source>
        <dbReference type="ARBA" id="ARBA00007643"/>
    </source>
</evidence>
<evidence type="ECO:0000256" key="1">
    <source>
        <dbReference type="ARBA" id="ARBA00004123"/>
    </source>
</evidence>
<dbReference type="InterPro" id="IPR010756">
    <property type="entry name" value="Tls1-like"/>
</dbReference>
<evidence type="ECO:0000256" key="4">
    <source>
        <dbReference type="SAM" id="MobiDB-lite"/>
    </source>
</evidence>
<organism evidence="5">
    <name type="scientific">Daphnia barbata</name>
    <dbReference type="NCBI Taxonomy" id="414587"/>
    <lineage>
        <taxon>Eukaryota</taxon>
        <taxon>Metazoa</taxon>
        <taxon>Ecdysozoa</taxon>
        <taxon>Arthropoda</taxon>
        <taxon>Crustacea</taxon>
        <taxon>Branchiopoda</taxon>
        <taxon>Diplostraca</taxon>
        <taxon>Cladocera</taxon>
        <taxon>Anomopoda</taxon>
        <taxon>Daphniidae</taxon>
        <taxon>Daphnia</taxon>
    </lineage>
</organism>